<dbReference type="RefSeq" id="WP_072480505.1">
    <property type="nucleotide sequence ID" value="NZ_FPJG01000006.1"/>
</dbReference>
<name>A0A1K1SZQ2_9PSEU</name>
<dbReference type="Pfam" id="PF01796">
    <property type="entry name" value="OB_ChsH2_C"/>
    <property type="match status" value="1"/>
</dbReference>
<feature type="domain" description="ChsH2 C-terminal OB-fold" evidence="1">
    <location>
        <begin position="227"/>
        <end position="289"/>
    </location>
</feature>
<dbReference type="OrthoDB" id="4275032at2"/>
<dbReference type="EMBL" id="FPJG01000006">
    <property type="protein sequence ID" value="SFW89732.1"/>
    <property type="molecule type" value="Genomic_DNA"/>
</dbReference>
<evidence type="ECO:0000259" key="2">
    <source>
        <dbReference type="Pfam" id="PF13452"/>
    </source>
</evidence>
<gene>
    <name evidence="3" type="ORF">SAMN04489730_7328</name>
</gene>
<dbReference type="InterPro" id="IPR029069">
    <property type="entry name" value="HotDog_dom_sf"/>
</dbReference>
<dbReference type="AlphaFoldDB" id="A0A1K1SZQ2"/>
<reference evidence="4" key="1">
    <citation type="submission" date="2016-11" db="EMBL/GenBank/DDBJ databases">
        <authorList>
            <person name="Varghese N."/>
            <person name="Submissions S."/>
        </authorList>
    </citation>
    <scope>NUCLEOTIDE SEQUENCE [LARGE SCALE GENOMIC DNA]</scope>
    <source>
        <strain evidence="4">DSM 44671</strain>
    </source>
</reference>
<dbReference type="CDD" id="cd03441">
    <property type="entry name" value="R_hydratase_like"/>
    <property type="match status" value="1"/>
</dbReference>
<feature type="domain" description="FAS1-like dehydratase" evidence="2">
    <location>
        <begin position="25"/>
        <end position="158"/>
    </location>
</feature>
<organism evidence="3 4">
    <name type="scientific">Amycolatopsis australiensis</name>
    <dbReference type="NCBI Taxonomy" id="546364"/>
    <lineage>
        <taxon>Bacteria</taxon>
        <taxon>Bacillati</taxon>
        <taxon>Actinomycetota</taxon>
        <taxon>Actinomycetes</taxon>
        <taxon>Pseudonocardiales</taxon>
        <taxon>Pseudonocardiaceae</taxon>
        <taxon>Amycolatopsis</taxon>
    </lineage>
</organism>
<dbReference type="PANTHER" id="PTHR42993:SF1">
    <property type="entry name" value="MAOC-LIKE DEHYDRATASE DOMAIN-CONTAINING PROTEIN"/>
    <property type="match status" value="1"/>
</dbReference>
<evidence type="ECO:0000313" key="4">
    <source>
        <dbReference type="Proteomes" id="UP000182740"/>
    </source>
</evidence>
<dbReference type="Pfam" id="PF13452">
    <property type="entry name" value="FAS1_DH_region"/>
    <property type="match status" value="1"/>
</dbReference>
<evidence type="ECO:0000313" key="3">
    <source>
        <dbReference type="EMBL" id="SFW89732.1"/>
    </source>
</evidence>
<dbReference type="SUPFAM" id="SSF54637">
    <property type="entry name" value="Thioesterase/thiol ester dehydrase-isomerase"/>
    <property type="match status" value="1"/>
</dbReference>
<accession>A0A1K1SZQ2</accession>
<dbReference type="SUPFAM" id="SSF50249">
    <property type="entry name" value="Nucleic acid-binding proteins"/>
    <property type="match status" value="1"/>
</dbReference>
<dbReference type="STRING" id="546364.SAMN04489730_7328"/>
<sequence>MNDREITEAAEKIAARGECAPRLARDPVNQAMINNWVEAIGDTNPVYTDPEFAARSVHKGLVAPPAMAQVWTMGGLNVPRGTDDPLGLMMELLDEAGFTSVVATNSEQTYHRYLRPGEQVEARTRLESVAGPKRTALGEGWFVTTRMTWYAGEEAVAEMMFRVLKFRPPAPEPPPAPVLRPVISRDTQFFWDGLREGELRIQRWGDTLRHPPGPMPPGGSLDTEPDYVVASGRGTVYSYVVHHHPPVPGKALPFVVALVELEEGVRLMAELIGAAPEEVRIGLPVVAAFVRVDDELTLPAWKVAR</sequence>
<dbReference type="Gene3D" id="3.10.129.10">
    <property type="entry name" value="Hotdog Thioesterase"/>
    <property type="match status" value="1"/>
</dbReference>
<proteinExistence type="predicted"/>
<dbReference type="Proteomes" id="UP000182740">
    <property type="component" value="Unassembled WGS sequence"/>
</dbReference>
<dbReference type="InterPro" id="IPR039569">
    <property type="entry name" value="FAS1-like_DH_region"/>
</dbReference>
<protein>
    <submittedName>
        <fullName evidence="3">Uncharacterized OB-fold protein, contains Zn-ribbon domain</fullName>
    </submittedName>
</protein>
<dbReference type="InterPro" id="IPR002878">
    <property type="entry name" value="ChsH2_C"/>
</dbReference>
<evidence type="ECO:0000259" key="1">
    <source>
        <dbReference type="Pfam" id="PF01796"/>
    </source>
</evidence>
<dbReference type="InterPro" id="IPR012340">
    <property type="entry name" value="NA-bd_OB-fold"/>
</dbReference>
<dbReference type="PANTHER" id="PTHR42993">
    <property type="entry name" value="MAOC-LIKE DEHYDRATASE DOMAIN-CONTAINING PROTEIN"/>
    <property type="match status" value="1"/>
</dbReference>
<keyword evidence="4" id="KW-1185">Reference proteome</keyword>